<accession>A0A2U3DB15</accession>
<evidence type="ECO:0000256" key="2">
    <source>
        <dbReference type="ARBA" id="ARBA00023015"/>
    </source>
</evidence>
<evidence type="ECO:0000259" key="6">
    <source>
        <dbReference type="PROSITE" id="PS50043"/>
    </source>
</evidence>
<dbReference type="InterPro" id="IPR000792">
    <property type="entry name" value="Tscrpt_reg_LuxR_C"/>
</dbReference>
<evidence type="ECO:0000256" key="5">
    <source>
        <dbReference type="PROSITE-ProRule" id="PRU00169"/>
    </source>
</evidence>
<reference evidence="8 9" key="1">
    <citation type="submission" date="2016-11" db="EMBL/GenBank/DDBJ databases">
        <title>Comparative genomics of Acidibacillus ferroxidans species.</title>
        <authorList>
            <person name="Oliveira G."/>
            <person name="Nunes G."/>
            <person name="Oliveira R."/>
            <person name="Araujo F."/>
            <person name="Salim A."/>
            <person name="Scholte L."/>
            <person name="Morais D."/>
            <person name="Nancucheo I."/>
            <person name="Johnson D.B."/>
            <person name="Grail B."/>
            <person name="Bittencourt J."/>
            <person name="Valadares R."/>
        </authorList>
    </citation>
    <scope>NUCLEOTIDE SEQUENCE [LARGE SCALE GENOMIC DNA]</scope>
    <source>
        <strain evidence="8 9">Y002</strain>
    </source>
</reference>
<dbReference type="Proteomes" id="UP000245380">
    <property type="component" value="Unassembled WGS sequence"/>
</dbReference>
<keyword evidence="9" id="KW-1185">Reference proteome</keyword>
<dbReference type="InterPro" id="IPR039420">
    <property type="entry name" value="WalR-like"/>
</dbReference>
<dbReference type="Pfam" id="PF00196">
    <property type="entry name" value="GerE"/>
    <property type="match status" value="1"/>
</dbReference>
<name>A0A2U3DB15_SULT2</name>
<evidence type="ECO:0000313" key="9">
    <source>
        <dbReference type="Proteomes" id="UP000245380"/>
    </source>
</evidence>
<feature type="modified residue" description="4-aspartylphosphate" evidence="5">
    <location>
        <position position="56"/>
    </location>
</feature>
<dbReference type="SMART" id="SM00448">
    <property type="entry name" value="REC"/>
    <property type="match status" value="1"/>
</dbReference>
<dbReference type="PANTHER" id="PTHR43214:SF43">
    <property type="entry name" value="TWO-COMPONENT RESPONSE REGULATOR"/>
    <property type="match status" value="1"/>
</dbReference>
<keyword evidence="1 5" id="KW-0597">Phosphoprotein</keyword>
<dbReference type="GO" id="GO:0006355">
    <property type="term" value="P:regulation of DNA-templated transcription"/>
    <property type="evidence" value="ECO:0007669"/>
    <property type="project" value="InterPro"/>
</dbReference>
<gene>
    <name evidence="8" type="ORF">BM613_02855</name>
</gene>
<dbReference type="GO" id="GO:0003677">
    <property type="term" value="F:DNA binding"/>
    <property type="evidence" value="ECO:0007669"/>
    <property type="project" value="UniProtKB-KW"/>
</dbReference>
<keyword evidence="3 8" id="KW-0238">DNA-binding</keyword>
<sequence length="220" mass="24634">MKEIRIILVDDHALVRQGVRTLLEEEPGFHVVAEAETGDDAIPLAVREQPDVMLLDVHMPRGVDGVTAARRIKEAVPSTRIFMLTMFDDEVHLERMLLAGVDGILFKHDSSQEIISAIRSGKGVPYLPPRIRPEVRQRLLDLLKAPAKSQGVTVLTPRETEILAFIAQGYTNREIAERLHISVKTVEAHRARIVERIGAESRVDLIQYALQHGLIAKPIQ</sequence>
<evidence type="ECO:0000313" key="8">
    <source>
        <dbReference type="EMBL" id="PWI58479.1"/>
    </source>
</evidence>
<dbReference type="InterPro" id="IPR058245">
    <property type="entry name" value="NreC/VraR/RcsB-like_REC"/>
</dbReference>
<comment type="caution">
    <text evidence="8">The sequence shown here is derived from an EMBL/GenBank/DDBJ whole genome shotgun (WGS) entry which is preliminary data.</text>
</comment>
<dbReference type="SUPFAM" id="SSF52172">
    <property type="entry name" value="CheY-like"/>
    <property type="match status" value="1"/>
</dbReference>
<dbReference type="PROSITE" id="PS50110">
    <property type="entry name" value="RESPONSE_REGULATORY"/>
    <property type="match status" value="1"/>
</dbReference>
<evidence type="ECO:0000256" key="1">
    <source>
        <dbReference type="ARBA" id="ARBA00022553"/>
    </source>
</evidence>
<proteinExistence type="predicted"/>
<protein>
    <submittedName>
        <fullName evidence="8">DNA-binding response regulator</fullName>
    </submittedName>
</protein>
<keyword evidence="2" id="KW-0805">Transcription regulation</keyword>
<dbReference type="PRINTS" id="PR00038">
    <property type="entry name" value="HTHLUXR"/>
</dbReference>
<dbReference type="AlphaFoldDB" id="A0A2U3DB15"/>
<dbReference type="Pfam" id="PF00072">
    <property type="entry name" value="Response_reg"/>
    <property type="match status" value="1"/>
</dbReference>
<dbReference type="SMART" id="SM00421">
    <property type="entry name" value="HTH_LUXR"/>
    <property type="match status" value="1"/>
</dbReference>
<dbReference type="PANTHER" id="PTHR43214">
    <property type="entry name" value="TWO-COMPONENT RESPONSE REGULATOR"/>
    <property type="match status" value="1"/>
</dbReference>
<dbReference type="CDD" id="cd17535">
    <property type="entry name" value="REC_NarL-like"/>
    <property type="match status" value="1"/>
</dbReference>
<evidence type="ECO:0000256" key="4">
    <source>
        <dbReference type="ARBA" id="ARBA00023163"/>
    </source>
</evidence>
<dbReference type="PROSITE" id="PS00622">
    <property type="entry name" value="HTH_LUXR_1"/>
    <property type="match status" value="1"/>
</dbReference>
<dbReference type="InterPro" id="IPR011006">
    <property type="entry name" value="CheY-like_superfamily"/>
</dbReference>
<dbReference type="PROSITE" id="PS50043">
    <property type="entry name" value="HTH_LUXR_2"/>
    <property type="match status" value="1"/>
</dbReference>
<evidence type="ECO:0000259" key="7">
    <source>
        <dbReference type="PROSITE" id="PS50110"/>
    </source>
</evidence>
<evidence type="ECO:0000256" key="3">
    <source>
        <dbReference type="ARBA" id="ARBA00023125"/>
    </source>
</evidence>
<dbReference type="OrthoDB" id="9780153at2"/>
<feature type="domain" description="Response regulatory" evidence="7">
    <location>
        <begin position="5"/>
        <end position="122"/>
    </location>
</feature>
<dbReference type="GO" id="GO:0000160">
    <property type="term" value="P:phosphorelay signal transduction system"/>
    <property type="evidence" value="ECO:0007669"/>
    <property type="project" value="InterPro"/>
</dbReference>
<dbReference type="EMBL" id="MPDK01000003">
    <property type="protein sequence ID" value="PWI58479.1"/>
    <property type="molecule type" value="Genomic_DNA"/>
</dbReference>
<organism evidence="8 9">
    <name type="scientific">Sulfoacidibacillus thermotolerans</name>
    <name type="common">Acidibacillus sulfuroxidans</name>
    <dbReference type="NCBI Taxonomy" id="1765684"/>
    <lineage>
        <taxon>Bacteria</taxon>
        <taxon>Bacillati</taxon>
        <taxon>Bacillota</taxon>
        <taxon>Bacilli</taxon>
        <taxon>Bacillales</taxon>
        <taxon>Alicyclobacillaceae</taxon>
        <taxon>Sulfoacidibacillus</taxon>
    </lineage>
</organism>
<dbReference type="RefSeq" id="WP_109429670.1">
    <property type="nucleotide sequence ID" value="NZ_MPDK01000003.1"/>
</dbReference>
<dbReference type="InterPro" id="IPR001789">
    <property type="entry name" value="Sig_transdc_resp-reg_receiver"/>
</dbReference>
<dbReference type="CDD" id="cd06170">
    <property type="entry name" value="LuxR_C_like"/>
    <property type="match status" value="1"/>
</dbReference>
<keyword evidence="4" id="KW-0804">Transcription</keyword>
<feature type="domain" description="HTH luxR-type" evidence="6">
    <location>
        <begin position="148"/>
        <end position="213"/>
    </location>
</feature>
<dbReference type="Gene3D" id="3.40.50.2300">
    <property type="match status" value="1"/>
</dbReference>